<dbReference type="Proteomes" id="UP001166052">
    <property type="component" value="Unassembled WGS sequence"/>
</dbReference>
<evidence type="ECO:0000256" key="6">
    <source>
        <dbReference type="ARBA" id="ARBA00022597"/>
    </source>
</evidence>
<evidence type="ECO:0000256" key="3">
    <source>
        <dbReference type="ARBA" id="ARBA00022448"/>
    </source>
</evidence>
<protein>
    <recommendedName>
        <fullName evidence="2">Astrocytic phosphoprotein PEA-15</fullName>
    </recommendedName>
    <alternativeName>
        <fullName evidence="8">15 kDa phosphoprotein enriched in astrocytes</fullName>
    </alternativeName>
</protein>
<organism evidence="12 13">
    <name type="scientific">Polypterus senegalus</name>
    <name type="common">Senegal bichir</name>
    <dbReference type="NCBI Taxonomy" id="55291"/>
    <lineage>
        <taxon>Eukaryota</taxon>
        <taxon>Metazoa</taxon>
        <taxon>Chordata</taxon>
        <taxon>Craniata</taxon>
        <taxon>Vertebrata</taxon>
        <taxon>Euteleostomi</taxon>
        <taxon>Actinopterygii</taxon>
        <taxon>Polypteriformes</taxon>
        <taxon>Polypteridae</taxon>
        <taxon>Polypterus</taxon>
    </lineage>
</organism>
<feature type="non-terminal residue" evidence="12">
    <location>
        <position position="372"/>
    </location>
</feature>
<comment type="subcellular location">
    <subcellularLocation>
        <location evidence="1">Cytoplasm</location>
    </subcellularLocation>
</comment>
<feature type="compositionally biased region" description="Basic and acidic residues" evidence="9">
    <location>
        <begin position="7"/>
        <end position="24"/>
    </location>
</feature>
<keyword evidence="4" id="KW-0963">Cytoplasm</keyword>
<keyword evidence="6" id="KW-0762">Sugar transport</keyword>
<evidence type="ECO:0000256" key="1">
    <source>
        <dbReference type="ARBA" id="ARBA00004496"/>
    </source>
</evidence>
<feature type="transmembrane region" description="Helical" evidence="10">
    <location>
        <begin position="251"/>
        <end position="274"/>
    </location>
</feature>
<dbReference type="SMART" id="SM00031">
    <property type="entry name" value="DED"/>
    <property type="match status" value="1"/>
</dbReference>
<keyword evidence="13" id="KW-1185">Reference proteome</keyword>
<dbReference type="PROSITE" id="PS50168">
    <property type="entry name" value="DED"/>
    <property type="match status" value="1"/>
</dbReference>
<evidence type="ECO:0000256" key="5">
    <source>
        <dbReference type="ARBA" id="ARBA00022553"/>
    </source>
</evidence>
<sequence>MHGTVHSRPDQKERQKAGKDRLEADLVASADSKAEEQKRSMFEQSVVKQIKIVKWLEENTAGTRAWLMKVGGCWYRSGGFCHQVYCQVTAMSIMSEYSSLLTDLSGNITNEDLEQLKSACKEDIPEDQGESITSSAEWFSYLEKNNKLSQDNLSYIEHIFEISRRPDLLTRVVEYRTTVLKISEDDEIDTKLTRIPSAKKYKGMYKGELCSFVLKVFTEKCVFLHLHNKGSEHYTKFLQINIVFQIEDCGIAALILFVLNTSITFYIFIFKFIIKVIQVWHKTCAKSNMWMRNRMSISNRSRPGISMAVTVTAVQQVTSGNYAYWERRKGKSVDFIVVTLTIGTMAGKGREPNDKQEKGRYTVCTTNQLERE</sequence>
<evidence type="ECO:0000256" key="2">
    <source>
        <dbReference type="ARBA" id="ARBA00015367"/>
    </source>
</evidence>
<feature type="non-terminal residue" evidence="12">
    <location>
        <position position="1"/>
    </location>
</feature>
<proteinExistence type="predicted"/>
<accession>A0ABS2YU40</accession>
<evidence type="ECO:0000256" key="9">
    <source>
        <dbReference type="SAM" id="MobiDB-lite"/>
    </source>
</evidence>
<dbReference type="Gene3D" id="1.10.533.10">
    <property type="entry name" value="Death Domain, Fas"/>
    <property type="match status" value="1"/>
</dbReference>
<comment type="caution">
    <text evidence="12">The sequence shown here is derived from an EMBL/GenBank/DDBJ whole genome shotgun (WGS) entry which is preliminary data.</text>
</comment>
<reference evidence="12" key="1">
    <citation type="journal article" date="2021" name="Cell">
        <title>Tracing the genetic footprints of vertebrate landing in non-teleost ray-finned fishes.</title>
        <authorList>
            <person name="Bi X."/>
            <person name="Wang K."/>
            <person name="Yang L."/>
            <person name="Pan H."/>
            <person name="Jiang H."/>
            <person name="Wei Q."/>
            <person name="Fang M."/>
            <person name="Yu H."/>
            <person name="Zhu C."/>
            <person name="Cai Y."/>
            <person name="He Y."/>
            <person name="Gan X."/>
            <person name="Zeng H."/>
            <person name="Yu D."/>
            <person name="Zhu Y."/>
            <person name="Jiang H."/>
            <person name="Qiu Q."/>
            <person name="Yang H."/>
            <person name="Zhang Y.E."/>
            <person name="Wang W."/>
            <person name="Zhu M."/>
            <person name="He S."/>
            <person name="Zhang G."/>
        </authorList>
    </citation>
    <scope>NUCLEOTIDE SEQUENCE</scope>
    <source>
        <strain evidence="12">Bchr_001</strain>
    </source>
</reference>
<dbReference type="SUPFAM" id="SSF47986">
    <property type="entry name" value="DEATH domain"/>
    <property type="match status" value="1"/>
</dbReference>
<keyword evidence="10" id="KW-1133">Transmembrane helix</keyword>
<evidence type="ECO:0000313" key="12">
    <source>
        <dbReference type="EMBL" id="MBN3290289.1"/>
    </source>
</evidence>
<dbReference type="PANTHER" id="PTHR48169:SF1">
    <property type="entry name" value="ASTROCYTIC PHOSPHOPROTEIN PEA-15"/>
    <property type="match status" value="1"/>
</dbReference>
<evidence type="ECO:0000256" key="10">
    <source>
        <dbReference type="SAM" id="Phobius"/>
    </source>
</evidence>
<evidence type="ECO:0000259" key="11">
    <source>
        <dbReference type="PROSITE" id="PS50168"/>
    </source>
</evidence>
<gene>
    <name evidence="12" type="primary">Pea15</name>
    <name evidence="12" type="ORF">GTO92_0009315</name>
</gene>
<feature type="domain" description="DED" evidence="11">
    <location>
        <begin position="96"/>
        <end position="174"/>
    </location>
</feature>
<dbReference type="CDD" id="cd08338">
    <property type="entry name" value="DED_PEA15"/>
    <property type="match status" value="1"/>
</dbReference>
<dbReference type="InterPro" id="IPR029546">
    <property type="entry name" value="PEA15_DED"/>
</dbReference>
<feature type="region of interest" description="Disordered" evidence="9">
    <location>
        <begin position="1"/>
        <end position="33"/>
    </location>
</feature>
<name>A0ABS2YU40_POLSE</name>
<dbReference type="EMBL" id="JAAWVN010007472">
    <property type="protein sequence ID" value="MBN3290289.1"/>
    <property type="molecule type" value="Genomic_DNA"/>
</dbReference>
<dbReference type="InterPro" id="IPR011029">
    <property type="entry name" value="DEATH-like_dom_sf"/>
</dbReference>
<keyword evidence="10" id="KW-0812">Transmembrane</keyword>
<keyword evidence="5" id="KW-0597">Phosphoprotein</keyword>
<keyword evidence="10" id="KW-0472">Membrane</keyword>
<evidence type="ECO:0000256" key="4">
    <source>
        <dbReference type="ARBA" id="ARBA00022490"/>
    </source>
</evidence>
<evidence type="ECO:0000256" key="8">
    <source>
        <dbReference type="ARBA" id="ARBA00033278"/>
    </source>
</evidence>
<dbReference type="InterPro" id="IPR001875">
    <property type="entry name" value="DED_dom"/>
</dbReference>
<evidence type="ECO:0000256" key="7">
    <source>
        <dbReference type="ARBA" id="ARBA00022703"/>
    </source>
</evidence>
<dbReference type="Pfam" id="PF01335">
    <property type="entry name" value="DED"/>
    <property type="match status" value="1"/>
</dbReference>
<evidence type="ECO:0000313" key="13">
    <source>
        <dbReference type="Proteomes" id="UP001166052"/>
    </source>
</evidence>
<keyword evidence="7" id="KW-0053">Apoptosis</keyword>
<keyword evidence="3" id="KW-0813">Transport</keyword>
<dbReference type="PANTHER" id="PTHR48169">
    <property type="entry name" value="DED DOMAIN-CONTAINING PROTEIN"/>
    <property type="match status" value="1"/>
</dbReference>